<feature type="transmembrane region" description="Helical" evidence="1">
    <location>
        <begin position="68"/>
        <end position="101"/>
    </location>
</feature>
<name>A0AAW8U4R4_9ENTE</name>
<dbReference type="GO" id="GO:0006629">
    <property type="term" value="P:lipid metabolic process"/>
    <property type="evidence" value="ECO:0007669"/>
    <property type="project" value="InterPro"/>
</dbReference>
<dbReference type="InterPro" id="IPR030395">
    <property type="entry name" value="GP_PDE_dom"/>
</dbReference>
<feature type="domain" description="GP-PDE" evidence="2">
    <location>
        <begin position="351"/>
        <end position="581"/>
    </location>
</feature>
<organism evidence="3 4">
    <name type="scientific">Vagococcus carniphilus</name>
    <dbReference type="NCBI Taxonomy" id="218144"/>
    <lineage>
        <taxon>Bacteria</taxon>
        <taxon>Bacillati</taxon>
        <taxon>Bacillota</taxon>
        <taxon>Bacilli</taxon>
        <taxon>Lactobacillales</taxon>
        <taxon>Enterococcaceae</taxon>
        <taxon>Vagococcus</taxon>
    </lineage>
</organism>
<dbReference type="CDD" id="cd08579">
    <property type="entry name" value="GDPD_memb_like"/>
    <property type="match status" value="1"/>
</dbReference>
<feature type="transmembrane region" description="Helical" evidence="1">
    <location>
        <begin position="21"/>
        <end position="48"/>
    </location>
</feature>
<dbReference type="InterPro" id="IPR018476">
    <property type="entry name" value="GlyceroP-diester-Pdiesterase_M"/>
</dbReference>
<reference evidence="3" key="1">
    <citation type="submission" date="2023-03" db="EMBL/GenBank/DDBJ databases">
        <authorList>
            <person name="Shen W."/>
            <person name="Cai J."/>
        </authorList>
    </citation>
    <scope>NUCLEOTIDE SEQUENCE</scope>
    <source>
        <strain evidence="3">P96-3</strain>
    </source>
</reference>
<dbReference type="RefSeq" id="WP_311985503.1">
    <property type="nucleotide sequence ID" value="NZ_JARQBZ010000022.1"/>
</dbReference>
<dbReference type="PANTHER" id="PTHR46211:SF8">
    <property type="entry name" value="PHOSPHODIESTERASE"/>
    <property type="match status" value="1"/>
</dbReference>
<feature type="transmembrane region" description="Helical" evidence="1">
    <location>
        <begin position="224"/>
        <end position="249"/>
    </location>
</feature>
<dbReference type="PROSITE" id="PS51704">
    <property type="entry name" value="GP_PDE"/>
    <property type="match status" value="1"/>
</dbReference>
<dbReference type="Pfam" id="PF03009">
    <property type="entry name" value="GDPD"/>
    <property type="match status" value="1"/>
</dbReference>
<sequence length="601" mass="69430">MSYFKRSFLKTWQFMREAKSYFRDVLLMHGFLMFFLTPFLASMTRFILRQGNLSYISYDNLGLILSKHPIVFISLIGMLLLLVTSVFFEFTFLLLSIYFIQIRQPISLRQLLKGTLLQLKKIKFSTLLFFLFYFFLVLPVAGMKFNSELLSKFKIPMFIMDFIFENRILIIALFIAVYLLLIYLAIRFIFALPEMILKEQTFRKSVKFSWNETKGNFFKILSQFVVVTLTLVGLTGISYGVIIIIQTLVEKYLPHYSLGSALVLLTILQMTWLLSVIFSTVGIFFIIIDYMDSGNFLPEKPVWFIPEIKKEQKGWVKQVKANGIFILVLVGMVFIGTNNYTFLKHPSTQRPVTVSHRGVDNGNGVQNSIAALRKTSQDTYPDYIEMDIQETKDHQFVVYHDFNLKSLTGVSKKPNELPLKELTDITVHENDQEELIASFDDYIDAANKINQKLMIEIKPTKDDSPEMIDNFLKKYGENILKNGHIIQSLSFDIVEELKKKEPRIVVGYIMPFSIVGPPDGEMDFITMEYTTLNASFVTNANAKGKDVYAWTPNDEETITRMMFYGVDGIITDQMDMLNQTMVDESKITYSDKLLYFAIGMG</sequence>
<dbReference type="SUPFAM" id="SSF51695">
    <property type="entry name" value="PLC-like phosphodiesterases"/>
    <property type="match status" value="1"/>
</dbReference>
<comment type="caution">
    <text evidence="3">The sequence shown here is derived from an EMBL/GenBank/DDBJ whole genome shotgun (WGS) entry which is preliminary data.</text>
</comment>
<dbReference type="Proteomes" id="UP001268577">
    <property type="component" value="Unassembled WGS sequence"/>
</dbReference>
<feature type="transmembrane region" description="Helical" evidence="1">
    <location>
        <begin position="261"/>
        <end position="288"/>
    </location>
</feature>
<feature type="transmembrane region" description="Helical" evidence="1">
    <location>
        <begin position="168"/>
        <end position="190"/>
    </location>
</feature>
<evidence type="ECO:0000256" key="1">
    <source>
        <dbReference type="SAM" id="Phobius"/>
    </source>
</evidence>
<protein>
    <submittedName>
        <fullName evidence="3">Glycerophosphodiester phosphodiesterase</fullName>
    </submittedName>
</protein>
<dbReference type="InterPro" id="IPR017946">
    <property type="entry name" value="PLC-like_Pdiesterase_TIM-brl"/>
</dbReference>
<dbReference type="GO" id="GO:0008081">
    <property type="term" value="F:phosphoric diester hydrolase activity"/>
    <property type="evidence" value="ECO:0007669"/>
    <property type="project" value="InterPro"/>
</dbReference>
<accession>A0AAW8U4R4</accession>
<dbReference type="EMBL" id="JARQBZ010000022">
    <property type="protein sequence ID" value="MDT2834635.1"/>
    <property type="molecule type" value="Genomic_DNA"/>
</dbReference>
<dbReference type="Gene3D" id="3.20.20.190">
    <property type="entry name" value="Phosphatidylinositol (PI) phosphodiesterase"/>
    <property type="match status" value="1"/>
</dbReference>
<keyword evidence="1" id="KW-0472">Membrane</keyword>
<feature type="transmembrane region" description="Helical" evidence="1">
    <location>
        <begin position="319"/>
        <end position="337"/>
    </location>
</feature>
<gene>
    <name evidence="3" type="ORF">P7H70_11365</name>
</gene>
<feature type="transmembrane region" description="Helical" evidence="1">
    <location>
        <begin position="122"/>
        <end position="142"/>
    </location>
</feature>
<evidence type="ECO:0000313" key="4">
    <source>
        <dbReference type="Proteomes" id="UP001268577"/>
    </source>
</evidence>
<evidence type="ECO:0000313" key="3">
    <source>
        <dbReference type="EMBL" id="MDT2834635.1"/>
    </source>
</evidence>
<dbReference type="Pfam" id="PF10110">
    <property type="entry name" value="GPDPase_memb"/>
    <property type="match status" value="1"/>
</dbReference>
<evidence type="ECO:0000259" key="2">
    <source>
        <dbReference type="PROSITE" id="PS51704"/>
    </source>
</evidence>
<keyword evidence="1" id="KW-0812">Transmembrane</keyword>
<keyword evidence="1" id="KW-1133">Transmembrane helix</keyword>
<dbReference type="PANTHER" id="PTHR46211">
    <property type="entry name" value="GLYCEROPHOSPHORYL DIESTER PHOSPHODIESTERASE"/>
    <property type="match status" value="1"/>
</dbReference>
<dbReference type="AlphaFoldDB" id="A0AAW8U4R4"/>
<proteinExistence type="predicted"/>